<reference evidence="5" key="2">
    <citation type="submission" date="2023-04" db="EMBL/GenBank/DDBJ databases">
        <authorList>
            <person name="Sun J.-Q."/>
        </authorList>
    </citation>
    <scope>NUCLEOTIDE SEQUENCE</scope>
    <source>
        <strain evidence="5">CC-YY355</strain>
    </source>
</reference>
<dbReference type="PROSITE" id="PS01124">
    <property type="entry name" value="HTH_ARAC_FAMILY_2"/>
    <property type="match status" value="1"/>
</dbReference>
<dbReference type="PANTHER" id="PTHR46796">
    <property type="entry name" value="HTH-TYPE TRANSCRIPTIONAL ACTIVATOR RHAS-RELATED"/>
    <property type="match status" value="1"/>
</dbReference>
<dbReference type="InterPro" id="IPR046532">
    <property type="entry name" value="DUF6597"/>
</dbReference>
<proteinExistence type="predicted"/>
<feature type="domain" description="HTH araC/xylS-type" evidence="4">
    <location>
        <begin position="176"/>
        <end position="260"/>
    </location>
</feature>
<evidence type="ECO:0000256" key="1">
    <source>
        <dbReference type="ARBA" id="ARBA00023015"/>
    </source>
</evidence>
<sequence length="271" mass="29356">MGLLVVTPAAPLSGLVASLWDCDLPRQAHAYDRILPSAAAQLVINLDEDETRVYDEHLRCTRNAGAAFDAPASRSVLIDTAEQVRVVGIVFHPGGAAPLFRERMDAIAETHLDLDALAPGQGRSLREGLLAAPNAHARLRLLEQWASERMQAACAARHPAVTHALRLLDAAPGVQRIDAVAACCGLSPRRFGALFREQVGLSPKRYARLQRFHAALAAARTDGRVDWAGIAADGGFHDQAHLVHEFRAFSGMTPTAWLARRGEWTRHVALA</sequence>
<dbReference type="InterPro" id="IPR018060">
    <property type="entry name" value="HTH_AraC"/>
</dbReference>
<reference evidence="5" key="1">
    <citation type="journal article" date="2007" name="Int. J. Syst. Evol. Microbiol.">
        <title>Luteimonas composti sp. nov., a moderately thermophilic bacterium isolated from food waste.</title>
        <authorList>
            <person name="Young C.C."/>
            <person name="Kampfer P."/>
            <person name="Chen W.M."/>
            <person name="Yen W.S."/>
            <person name="Arun A.B."/>
            <person name="Lai W.A."/>
            <person name="Shen F.T."/>
            <person name="Rekha P.D."/>
            <person name="Lin K.Y."/>
            <person name="Chou J.H."/>
        </authorList>
    </citation>
    <scope>NUCLEOTIDE SEQUENCE</scope>
    <source>
        <strain evidence="5">CC-YY355</strain>
    </source>
</reference>
<dbReference type="EMBL" id="JARYGX010000003">
    <property type="protein sequence ID" value="MDH7451527.1"/>
    <property type="molecule type" value="Genomic_DNA"/>
</dbReference>
<dbReference type="PANTHER" id="PTHR46796:SF15">
    <property type="entry name" value="BLL1074 PROTEIN"/>
    <property type="match status" value="1"/>
</dbReference>
<keyword evidence="1" id="KW-0805">Transcription regulation</keyword>
<accession>A0ABT6MLL5</accession>
<evidence type="ECO:0000313" key="6">
    <source>
        <dbReference type="Proteomes" id="UP001160550"/>
    </source>
</evidence>
<dbReference type="SMART" id="SM00342">
    <property type="entry name" value="HTH_ARAC"/>
    <property type="match status" value="1"/>
</dbReference>
<keyword evidence="2" id="KW-0238">DNA-binding</keyword>
<keyword evidence="6" id="KW-1185">Reference proteome</keyword>
<keyword evidence="3" id="KW-0804">Transcription</keyword>
<dbReference type="InterPro" id="IPR050204">
    <property type="entry name" value="AraC_XylS_family_regulators"/>
</dbReference>
<dbReference type="InterPro" id="IPR009057">
    <property type="entry name" value="Homeodomain-like_sf"/>
</dbReference>
<dbReference type="Gene3D" id="1.10.10.60">
    <property type="entry name" value="Homeodomain-like"/>
    <property type="match status" value="1"/>
</dbReference>
<evidence type="ECO:0000256" key="3">
    <source>
        <dbReference type="ARBA" id="ARBA00023163"/>
    </source>
</evidence>
<dbReference type="Proteomes" id="UP001160550">
    <property type="component" value="Unassembled WGS sequence"/>
</dbReference>
<comment type="caution">
    <text evidence="5">The sequence shown here is derived from an EMBL/GenBank/DDBJ whole genome shotgun (WGS) entry which is preliminary data.</text>
</comment>
<organism evidence="5 6">
    <name type="scientific">Luteimonas composti</name>
    <dbReference type="NCBI Taxonomy" id="398257"/>
    <lineage>
        <taxon>Bacteria</taxon>
        <taxon>Pseudomonadati</taxon>
        <taxon>Pseudomonadota</taxon>
        <taxon>Gammaproteobacteria</taxon>
        <taxon>Lysobacterales</taxon>
        <taxon>Lysobacteraceae</taxon>
        <taxon>Luteimonas</taxon>
    </lineage>
</organism>
<dbReference type="Pfam" id="PF20240">
    <property type="entry name" value="DUF6597"/>
    <property type="match status" value="1"/>
</dbReference>
<evidence type="ECO:0000256" key="2">
    <source>
        <dbReference type="ARBA" id="ARBA00023125"/>
    </source>
</evidence>
<evidence type="ECO:0000259" key="4">
    <source>
        <dbReference type="PROSITE" id="PS01124"/>
    </source>
</evidence>
<evidence type="ECO:0000313" key="5">
    <source>
        <dbReference type="EMBL" id="MDH7451527.1"/>
    </source>
</evidence>
<protein>
    <submittedName>
        <fullName evidence="5">Helix-turn-helix domain-containing protein</fullName>
    </submittedName>
</protein>
<dbReference type="Pfam" id="PF12833">
    <property type="entry name" value="HTH_18"/>
    <property type="match status" value="1"/>
</dbReference>
<name>A0ABT6MLL5_9GAMM</name>
<gene>
    <name evidence="5" type="ORF">QF205_00330</name>
</gene>
<dbReference type="RefSeq" id="WP_280940735.1">
    <property type="nucleotide sequence ID" value="NZ_JARYGX010000003.1"/>
</dbReference>
<dbReference type="SUPFAM" id="SSF46689">
    <property type="entry name" value="Homeodomain-like"/>
    <property type="match status" value="1"/>
</dbReference>